<evidence type="ECO:0000313" key="12">
    <source>
        <dbReference type="Proteomes" id="UP000310685"/>
    </source>
</evidence>
<dbReference type="Gene3D" id="3.40.140.10">
    <property type="entry name" value="Cytidine Deaminase, domain 2"/>
    <property type="match status" value="1"/>
</dbReference>
<dbReference type="InterPro" id="IPR002125">
    <property type="entry name" value="CMP_dCMP_dom"/>
</dbReference>
<reference evidence="8 9" key="1">
    <citation type="submission" date="2019-03" db="EMBL/GenBank/DDBJ databases">
        <title>Sequencing 25 genomes of Wallemia mellicola.</title>
        <authorList>
            <person name="Gostincar C."/>
        </authorList>
    </citation>
    <scope>NUCLEOTIDE SEQUENCE [LARGE SCALE GENOMIC DNA]</scope>
    <source>
        <strain evidence="3 10">EXF-1262</strain>
        <strain evidence="6 11">EXF-1274</strain>
        <strain evidence="7 8">EXF-1277</strain>
        <strain evidence="2 12">EXF-6152</strain>
        <strain evidence="5 13">EXF-757</strain>
        <strain evidence="4 9">EXF-8738</strain>
    </source>
</reference>
<protein>
    <submittedName>
        <fullName evidence="4">Cytidine deaminase-like protein</fullName>
    </submittedName>
</protein>
<dbReference type="Proteomes" id="UP000307169">
    <property type="component" value="Unassembled WGS sequence"/>
</dbReference>
<evidence type="ECO:0000313" key="7">
    <source>
        <dbReference type="EMBL" id="TIC67552.1"/>
    </source>
</evidence>
<evidence type="ECO:0000313" key="13">
    <source>
        <dbReference type="Proteomes" id="UP000310708"/>
    </source>
</evidence>
<dbReference type="OrthoDB" id="252265at2759"/>
<evidence type="ECO:0000259" key="1">
    <source>
        <dbReference type="PROSITE" id="PS51747"/>
    </source>
</evidence>
<dbReference type="GO" id="GO:0003824">
    <property type="term" value="F:catalytic activity"/>
    <property type="evidence" value="ECO:0007669"/>
    <property type="project" value="InterPro"/>
</dbReference>
<dbReference type="Proteomes" id="UP000310708">
    <property type="component" value="Unassembled WGS sequence"/>
</dbReference>
<evidence type="ECO:0000313" key="8">
    <source>
        <dbReference type="Proteomes" id="UP000305362"/>
    </source>
</evidence>
<proteinExistence type="predicted"/>
<dbReference type="SUPFAM" id="SSF53927">
    <property type="entry name" value="Cytidine deaminase-like"/>
    <property type="match status" value="1"/>
</dbReference>
<dbReference type="Proteomes" id="UP000305647">
    <property type="component" value="Unassembled WGS sequence"/>
</dbReference>
<dbReference type="Proteomes" id="UP000305362">
    <property type="component" value="Unassembled WGS sequence"/>
</dbReference>
<evidence type="ECO:0000313" key="6">
    <source>
        <dbReference type="EMBL" id="TIC66242.1"/>
    </source>
</evidence>
<gene>
    <name evidence="5" type="ORF">E3Q01_03583</name>
    <name evidence="6" type="ORF">E3Q02_01886</name>
    <name evidence="7" type="ORF">E3Q03_01856</name>
    <name evidence="4" type="ORF">E3Q10_03711</name>
    <name evidence="3" type="ORF">E3Q17_03695</name>
    <name evidence="2" type="ORF">E3Q22_00613</name>
</gene>
<dbReference type="AlphaFoldDB" id="A0A4T0LQ01"/>
<dbReference type="EMBL" id="SPRH01000057">
    <property type="protein sequence ID" value="TIB96740.1"/>
    <property type="molecule type" value="Genomic_DNA"/>
</dbReference>
<organism evidence="4 9">
    <name type="scientific">Wallemia mellicola</name>
    <dbReference type="NCBI Taxonomy" id="1708541"/>
    <lineage>
        <taxon>Eukaryota</taxon>
        <taxon>Fungi</taxon>
        <taxon>Dikarya</taxon>
        <taxon>Basidiomycota</taxon>
        <taxon>Wallemiomycotina</taxon>
        <taxon>Wallemiomycetes</taxon>
        <taxon>Wallemiales</taxon>
        <taxon>Wallemiaceae</taxon>
        <taxon>Wallemia</taxon>
    </lineage>
</organism>
<dbReference type="EMBL" id="SPRV01000016">
    <property type="protein sequence ID" value="TIC67552.1"/>
    <property type="molecule type" value="Genomic_DNA"/>
</dbReference>
<evidence type="ECO:0000313" key="11">
    <source>
        <dbReference type="Proteomes" id="UP000309601"/>
    </source>
</evidence>
<dbReference type="EMBL" id="SPRC01000004">
    <property type="protein sequence ID" value="TIB81931.1"/>
    <property type="molecule type" value="Genomic_DNA"/>
</dbReference>
<comment type="caution">
    <text evidence="4">The sequence shown here is derived from an EMBL/GenBank/DDBJ whole genome shotgun (WGS) entry which is preliminary data.</text>
</comment>
<dbReference type="Proteomes" id="UP000310685">
    <property type="component" value="Unassembled WGS sequence"/>
</dbReference>
<dbReference type="GO" id="GO:0006139">
    <property type="term" value="P:nucleobase-containing compound metabolic process"/>
    <property type="evidence" value="ECO:0007669"/>
    <property type="project" value="UniProtKB-ARBA"/>
</dbReference>
<dbReference type="Proteomes" id="UP000309601">
    <property type="component" value="Unassembled WGS sequence"/>
</dbReference>
<feature type="domain" description="CMP/dCMP-type deaminase" evidence="1">
    <location>
        <begin position="21"/>
        <end position="152"/>
    </location>
</feature>
<dbReference type="InterPro" id="IPR016193">
    <property type="entry name" value="Cytidine_deaminase-like"/>
</dbReference>
<evidence type="ECO:0000313" key="9">
    <source>
        <dbReference type="Proteomes" id="UP000305647"/>
    </source>
</evidence>
<dbReference type="EMBL" id="SPRW01000017">
    <property type="protein sequence ID" value="TIC66242.1"/>
    <property type="molecule type" value="Genomic_DNA"/>
</dbReference>
<accession>A0A4T0LQ01</accession>
<sequence>MGVLNRECYDAYVSPLATMSVDRTKCIMIALEEANKAPIAQGAFSVGCVLTHQNEILSTGYSRELEGNTHAEANAIAKVQDKSILSQVELYTTLEPCTVFIGVEEPPDFVNCQGVSKLKEAGVDVIFLSSEEYTRQTGRNLSEDCLIAARRS</sequence>
<evidence type="ECO:0000313" key="10">
    <source>
        <dbReference type="Proteomes" id="UP000307169"/>
    </source>
</evidence>
<evidence type="ECO:0000313" key="3">
    <source>
        <dbReference type="EMBL" id="TIB96740.1"/>
    </source>
</evidence>
<dbReference type="PROSITE" id="PS51747">
    <property type="entry name" value="CYT_DCMP_DEAMINASES_2"/>
    <property type="match status" value="1"/>
</dbReference>
<evidence type="ECO:0000313" key="5">
    <source>
        <dbReference type="EMBL" id="TIC63065.1"/>
    </source>
</evidence>
<dbReference type="EMBL" id="SPRX01000055">
    <property type="protein sequence ID" value="TIC63065.1"/>
    <property type="molecule type" value="Genomic_DNA"/>
</dbReference>
<dbReference type="Pfam" id="PF00383">
    <property type="entry name" value="dCMP_cyt_deam_1"/>
    <property type="match status" value="1"/>
</dbReference>
<evidence type="ECO:0000313" key="4">
    <source>
        <dbReference type="EMBL" id="TIC25570.1"/>
    </source>
</evidence>
<name>A0A4T0LQ01_9BASI</name>
<evidence type="ECO:0000313" key="2">
    <source>
        <dbReference type="EMBL" id="TIB81931.1"/>
    </source>
</evidence>
<dbReference type="EMBL" id="SPRO01000056">
    <property type="protein sequence ID" value="TIC25570.1"/>
    <property type="molecule type" value="Genomic_DNA"/>
</dbReference>